<dbReference type="PANTHER" id="PTHR48102">
    <property type="entry name" value="ATP-DEPENDENT CLP PROTEASE ATP-BINDING SUBUNIT CLPX-LIKE, MITOCHONDRIAL-RELATED"/>
    <property type="match status" value="1"/>
</dbReference>
<dbReference type="Proteomes" id="UP000284794">
    <property type="component" value="Unassembled WGS sequence"/>
</dbReference>
<dbReference type="InterPro" id="IPR010603">
    <property type="entry name" value="Znf_CppX_C4"/>
</dbReference>
<dbReference type="GO" id="GO:0005524">
    <property type="term" value="F:ATP binding"/>
    <property type="evidence" value="ECO:0007669"/>
    <property type="project" value="InterPro"/>
</dbReference>
<dbReference type="GO" id="GO:0051301">
    <property type="term" value="P:cell division"/>
    <property type="evidence" value="ECO:0007669"/>
    <property type="project" value="TreeGrafter"/>
</dbReference>
<dbReference type="GO" id="GO:0046983">
    <property type="term" value="F:protein dimerization activity"/>
    <property type="evidence" value="ECO:0007669"/>
    <property type="project" value="UniProtKB-UniRule"/>
</dbReference>
<dbReference type="GO" id="GO:0009376">
    <property type="term" value="C:HslUV protease complex"/>
    <property type="evidence" value="ECO:0007669"/>
    <property type="project" value="TreeGrafter"/>
</dbReference>
<proteinExistence type="inferred from homology"/>
<evidence type="ECO:0000259" key="4">
    <source>
        <dbReference type="PROSITE" id="PS51902"/>
    </source>
</evidence>
<dbReference type="PROSITE" id="PS51902">
    <property type="entry name" value="CLPX_ZB"/>
    <property type="match status" value="1"/>
</dbReference>
<dbReference type="InterPro" id="IPR027417">
    <property type="entry name" value="P-loop_NTPase"/>
</dbReference>
<feature type="binding site" evidence="3">
    <location>
        <position position="31"/>
    </location>
    <ligand>
        <name>Zn(2+)</name>
        <dbReference type="ChEBI" id="CHEBI:29105"/>
    </ligand>
</feature>
<feature type="binding site" evidence="3">
    <location>
        <position position="34"/>
    </location>
    <ligand>
        <name>Zn(2+)</name>
        <dbReference type="ChEBI" id="CHEBI:29105"/>
    </ligand>
</feature>
<comment type="similarity">
    <text evidence="3">Belongs to the ClpX chaperone family.</text>
</comment>
<dbReference type="AlphaFoldDB" id="A0A414DGM2"/>
<dbReference type="InterPro" id="IPR038366">
    <property type="entry name" value="Znf_CppX_C4_sf"/>
</dbReference>
<dbReference type="InterPro" id="IPR059188">
    <property type="entry name" value="Znf_CLPX-like"/>
</dbReference>
<dbReference type="Gene3D" id="6.20.220.10">
    <property type="entry name" value="ClpX chaperone, C4-type zinc finger domain"/>
    <property type="match status" value="1"/>
</dbReference>
<keyword evidence="3" id="KW-0143">Chaperone</keyword>
<feature type="binding site" evidence="3">
    <location>
        <position position="12"/>
    </location>
    <ligand>
        <name>Zn(2+)</name>
        <dbReference type="ChEBI" id="CHEBI:29105"/>
    </ligand>
</feature>
<dbReference type="GO" id="GO:0008270">
    <property type="term" value="F:zinc ion binding"/>
    <property type="evidence" value="ECO:0007669"/>
    <property type="project" value="UniProtKB-UniRule"/>
</dbReference>
<dbReference type="InterPro" id="IPR003959">
    <property type="entry name" value="ATPase_AAA_core"/>
</dbReference>
<keyword evidence="1 3" id="KW-0479">Metal-binding</keyword>
<dbReference type="InterPro" id="IPR003593">
    <property type="entry name" value="AAA+_ATPase"/>
</dbReference>
<dbReference type="EMBL" id="QSIS01000004">
    <property type="protein sequence ID" value="RHD09885.1"/>
    <property type="molecule type" value="Genomic_DNA"/>
</dbReference>
<feature type="binding site" evidence="3">
    <location>
        <position position="9"/>
    </location>
    <ligand>
        <name>Zn(2+)</name>
        <dbReference type="ChEBI" id="CHEBI:29105"/>
    </ligand>
</feature>
<keyword evidence="2 3" id="KW-0862">Zinc</keyword>
<dbReference type="GO" id="GO:0016887">
    <property type="term" value="F:ATP hydrolysis activity"/>
    <property type="evidence" value="ECO:0007669"/>
    <property type="project" value="InterPro"/>
</dbReference>
<gene>
    <name evidence="5" type="ORF">DW811_05080</name>
</gene>
<comment type="caution">
    <text evidence="5">The sequence shown here is derived from an EMBL/GenBank/DDBJ whole genome shotgun (WGS) entry which is preliminary data.</text>
</comment>
<dbReference type="InterPro" id="IPR050052">
    <property type="entry name" value="ATP-dep_Clp_protease_ClpX"/>
</dbReference>
<evidence type="ECO:0000256" key="2">
    <source>
        <dbReference type="ARBA" id="ARBA00022833"/>
    </source>
</evidence>
<protein>
    <submittedName>
        <fullName evidence="5">AAA family ATPase</fullName>
    </submittedName>
</protein>
<name>A0A414DGM2_9FIRM</name>
<evidence type="ECO:0000313" key="6">
    <source>
        <dbReference type="Proteomes" id="UP000284794"/>
    </source>
</evidence>
<dbReference type="PANTHER" id="PTHR48102:SF7">
    <property type="entry name" value="ATP-DEPENDENT CLP PROTEASE ATP-BINDING SUBUNIT CLPX-LIKE, MITOCHONDRIAL"/>
    <property type="match status" value="1"/>
</dbReference>
<evidence type="ECO:0000313" key="5">
    <source>
        <dbReference type="EMBL" id="RHD09885.1"/>
    </source>
</evidence>
<sequence>MVNKNNEYCYMCGSKKDEVDKLIRGKYGYICDSCISIASDLLNDEEEESITNNVQLATPSQIKAHLDQYVIGQDEVKRILAVAVYNHYKRLKQNKKSDVEIQKSNILMIGSTGSGKTFLAQNLARLLNVPFAIADATTLTEAGYVGEDCETMLRTLLQNANYDIESAQRGIIYIDEIDKISRKGENMSITRDVSGEGVQQALLKIIEGTISEVPFAVKEAGFNLIDTLFGIIGRIKLNNLIKIFPIDKTYDGDKWGCKDYFFTMDVLKEKGLDNAVGRDGVFDLMWDYENRDLREFTVFYMSCMSAMYKQQTGVGFAKKFCEDNGIGTYTMDKENGLLIDNQSGEIAKMSNKPSFMSVVK</sequence>
<dbReference type="GO" id="GO:0051082">
    <property type="term" value="F:unfolded protein binding"/>
    <property type="evidence" value="ECO:0007669"/>
    <property type="project" value="UniProtKB-UniRule"/>
</dbReference>
<dbReference type="SMART" id="SM00994">
    <property type="entry name" value="zf-C4_ClpX"/>
    <property type="match status" value="1"/>
</dbReference>
<dbReference type="GO" id="GO:0006457">
    <property type="term" value="P:protein folding"/>
    <property type="evidence" value="ECO:0007669"/>
    <property type="project" value="UniProtKB-UniRule"/>
</dbReference>
<reference evidence="5 6" key="1">
    <citation type="submission" date="2018-08" db="EMBL/GenBank/DDBJ databases">
        <title>A genome reference for cultivated species of the human gut microbiota.</title>
        <authorList>
            <person name="Zou Y."/>
            <person name="Xue W."/>
            <person name="Luo G."/>
        </authorList>
    </citation>
    <scope>NUCLEOTIDE SEQUENCE [LARGE SCALE GENOMIC DNA]</scope>
    <source>
        <strain evidence="5 6">AM32-2AC</strain>
    </source>
</reference>
<dbReference type="SUPFAM" id="SSF57716">
    <property type="entry name" value="Glucocorticoid receptor-like (DNA-binding domain)"/>
    <property type="match status" value="1"/>
</dbReference>
<dbReference type="GO" id="GO:0051603">
    <property type="term" value="P:proteolysis involved in protein catabolic process"/>
    <property type="evidence" value="ECO:0007669"/>
    <property type="project" value="TreeGrafter"/>
</dbReference>
<dbReference type="Gene3D" id="3.40.50.300">
    <property type="entry name" value="P-loop containing nucleotide triphosphate hydrolases"/>
    <property type="match status" value="1"/>
</dbReference>
<organism evidence="5 6">
    <name type="scientific">Lachnospira eligens</name>
    <dbReference type="NCBI Taxonomy" id="39485"/>
    <lineage>
        <taxon>Bacteria</taxon>
        <taxon>Bacillati</taxon>
        <taxon>Bacillota</taxon>
        <taxon>Clostridia</taxon>
        <taxon>Lachnospirales</taxon>
        <taxon>Lachnospiraceae</taxon>
        <taxon>Lachnospira</taxon>
    </lineage>
</organism>
<evidence type="ECO:0000256" key="3">
    <source>
        <dbReference type="PROSITE-ProRule" id="PRU01250"/>
    </source>
</evidence>
<dbReference type="Pfam" id="PF07724">
    <property type="entry name" value="AAA_2"/>
    <property type="match status" value="1"/>
</dbReference>
<accession>A0A414DGM2</accession>
<dbReference type="SUPFAM" id="SSF52540">
    <property type="entry name" value="P-loop containing nucleoside triphosphate hydrolases"/>
    <property type="match status" value="1"/>
</dbReference>
<evidence type="ECO:0000256" key="1">
    <source>
        <dbReference type="ARBA" id="ARBA00022723"/>
    </source>
</evidence>
<dbReference type="Pfam" id="PF06689">
    <property type="entry name" value="zf-C4_ClpX"/>
    <property type="match status" value="1"/>
</dbReference>
<dbReference type="SMART" id="SM00382">
    <property type="entry name" value="AAA"/>
    <property type="match status" value="1"/>
</dbReference>
<feature type="domain" description="ClpX-type ZB" evidence="4">
    <location>
        <begin position="1"/>
        <end position="50"/>
    </location>
</feature>